<dbReference type="EC" id="5.2.1.8" evidence="2 5"/>
<dbReference type="GeneID" id="63784125"/>
<evidence type="ECO:0000256" key="1">
    <source>
        <dbReference type="ARBA" id="ARBA00000971"/>
    </source>
</evidence>
<organism evidence="8 9">
    <name type="scientific">Protomyces lactucae-debilis</name>
    <dbReference type="NCBI Taxonomy" id="2754530"/>
    <lineage>
        <taxon>Eukaryota</taxon>
        <taxon>Fungi</taxon>
        <taxon>Dikarya</taxon>
        <taxon>Ascomycota</taxon>
        <taxon>Taphrinomycotina</taxon>
        <taxon>Taphrinomycetes</taxon>
        <taxon>Taphrinales</taxon>
        <taxon>Protomycetaceae</taxon>
        <taxon>Protomyces</taxon>
    </lineage>
</organism>
<evidence type="ECO:0000259" key="7">
    <source>
        <dbReference type="PROSITE" id="PS50059"/>
    </source>
</evidence>
<gene>
    <name evidence="8" type="ORF">BCR37DRAFT_343805</name>
</gene>
<reference evidence="8 9" key="1">
    <citation type="submission" date="2016-07" db="EMBL/GenBank/DDBJ databases">
        <title>Pervasive Adenine N6-methylation of Active Genes in Fungi.</title>
        <authorList>
            <consortium name="DOE Joint Genome Institute"/>
            <person name="Mondo S.J."/>
            <person name="Dannebaum R.O."/>
            <person name="Kuo R.C."/>
            <person name="Labutti K."/>
            <person name="Haridas S."/>
            <person name="Kuo A."/>
            <person name="Salamov A."/>
            <person name="Ahrendt S.R."/>
            <person name="Lipzen A."/>
            <person name="Sullivan W."/>
            <person name="Andreopoulos W.B."/>
            <person name="Clum A."/>
            <person name="Lindquist E."/>
            <person name="Daum C."/>
            <person name="Ramamoorthy G.K."/>
            <person name="Gryganskyi A."/>
            <person name="Culley D."/>
            <person name="Magnuson J.K."/>
            <person name="James T.Y."/>
            <person name="O'Malley M.A."/>
            <person name="Stajich J.E."/>
            <person name="Spatafora J.W."/>
            <person name="Visel A."/>
            <person name="Grigoriev I.V."/>
        </authorList>
    </citation>
    <scope>NUCLEOTIDE SEQUENCE [LARGE SCALE GENOMIC DNA]</scope>
    <source>
        <strain evidence="8 9">12-1054</strain>
    </source>
</reference>
<feature type="domain" description="PPIase FKBP-type" evidence="7">
    <location>
        <begin position="43"/>
        <end position="132"/>
    </location>
</feature>
<keyword evidence="3 5" id="KW-0697">Rotamase</keyword>
<dbReference type="Gene3D" id="3.10.50.40">
    <property type="match status" value="1"/>
</dbReference>
<dbReference type="Proteomes" id="UP000193685">
    <property type="component" value="Unassembled WGS sequence"/>
</dbReference>
<evidence type="ECO:0000256" key="5">
    <source>
        <dbReference type="PROSITE-ProRule" id="PRU00277"/>
    </source>
</evidence>
<evidence type="ECO:0000256" key="3">
    <source>
        <dbReference type="ARBA" id="ARBA00023110"/>
    </source>
</evidence>
<dbReference type="GO" id="GO:0003755">
    <property type="term" value="F:peptidyl-prolyl cis-trans isomerase activity"/>
    <property type="evidence" value="ECO:0007669"/>
    <property type="project" value="UniProtKB-KW"/>
</dbReference>
<dbReference type="PANTHER" id="PTHR45779:SF7">
    <property type="entry name" value="PEPTIDYLPROLYL ISOMERASE"/>
    <property type="match status" value="1"/>
</dbReference>
<sequence length="169" mass="18472">MKFLGLVSAALALAGTALAEEKLQIGVTRAVAESDCPRKTRSGDKVSMHYRGTLKDGGKQFDASYDRNQEFKFTLGAGQVIKGWDQGLLDMCIGEARKLTIPAELGYGSQGAGGVIPPNAVLVFEVELMGELNDALCWTKLTSQVLRATRPLLRLMPAARWNCRWQCLR</sequence>
<name>A0A1Y2FRG0_PROLT</name>
<dbReference type="STRING" id="56484.A0A1Y2FRG0"/>
<evidence type="ECO:0000256" key="4">
    <source>
        <dbReference type="ARBA" id="ARBA00023235"/>
    </source>
</evidence>
<dbReference type="InterPro" id="IPR001179">
    <property type="entry name" value="PPIase_FKBP_dom"/>
</dbReference>
<dbReference type="EMBL" id="MCFI01000003">
    <property type="protein sequence ID" value="ORY86167.1"/>
    <property type="molecule type" value="Genomic_DNA"/>
</dbReference>
<dbReference type="InterPro" id="IPR044609">
    <property type="entry name" value="FKBP2/11"/>
</dbReference>
<dbReference type="Pfam" id="PF00254">
    <property type="entry name" value="FKBP_C"/>
    <property type="match status" value="1"/>
</dbReference>
<comment type="caution">
    <text evidence="8">The sequence shown here is derived from an EMBL/GenBank/DDBJ whole genome shotgun (WGS) entry which is preliminary data.</text>
</comment>
<dbReference type="PROSITE" id="PS50059">
    <property type="entry name" value="FKBP_PPIASE"/>
    <property type="match status" value="1"/>
</dbReference>
<keyword evidence="4 5" id="KW-0413">Isomerase</keyword>
<keyword evidence="6" id="KW-0732">Signal</keyword>
<evidence type="ECO:0000256" key="6">
    <source>
        <dbReference type="SAM" id="SignalP"/>
    </source>
</evidence>
<dbReference type="FunFam" id="3.10.50.40:FF:000006">
    <property type="entry name" value="Peptidyl-prolyl cis-trans isomerase"/>
    <property type="match status" value="1"/>
</dbReference>
<dbReference type="PANTHER" id="PTHR45779">
    <property type="entry name" value="PEPTIDYLPROLYL ISOMERASE"/>
    <property type="match status" value="1"/>
</dbReference>
<evidence type="ECO:0000256" key="2">
    <source>
        <dbReference type="ARBA" id="ARBA00013194"/>
    </source>
</evidence>
<protein>
    <recommendedName>
        <fullName evidence="2 5">peptidylprolyl isomerase</fullName>
        <ecNumber evidence="2 5">5.2.1.8</ecNumber>
    </recommendedName>
</protein>
<dbReference type="SUPFAM" id="SSF54534">
    <property type="entry name" value="FKBP-like"/>
    <property type="match status" value="1"/>
</dbReference>
<evidence type="ECO:0000313" key="8">
    <source>
        <dbReference type="EMBL" id="ORY86167.1"/>
    </source>
</evidence>
<dbReference type="InterPro" id="IPR046357">
    <property type="entry name" value="PPIase_dom_sf"/>
</dbReference>
<comment type="catalytic activity">
    <reaction evidence="1 5">
        <text>[protein]-peptidylproline (omega=180) = [protein]-peptidylproline (omega=0)</text>
        <dbReference type="Rhea" id="RHEA:16237"/>
        <dbReference type="Rhea" id="RHEA-COMP:10747"/>
        <dbReference type="Rhea" id="RHEA-COMP:10748"/>
        <dbReference type="ChEBI" id="CHEBI:83833"/>
        <dbReference type="ChEBI" id="CHEBI:83834"/>
        <dbReference type="EC" id="5.2.1.8"/>
    </reaction>
</comment>
<proteinExistence type="predicted"/>
<keyword evidence="9" id="KW-1185">Reference proteome</keyword>
<feature type="chain" id="PRO_5013164026" description="peptidylprolyl isomerase" evidence="6">
    <location>
        <begin position="20"/>
        <end position="169"/>
    </location>
</feature>
<dbReference type="GO" id="GO:0005783">
    <property type="term" value="C:endoplasmic reticulum"/>
    <property type="evidence" value="ECO:0007669"/>
    <property type="project" value="TreeGrafter"/>
</dbReference>
<dbReference type="RefSeq" id="XP_040727349.1">
    <property type="nucleotide sequence ID" value="XM_040867526.1"/>
</dbReference>
<feature type="signal peptide" evidence="6">
    <location>
        <begin position="1"/>
        <end position="19"/>
    </location>
</feature>
<dbReference type="OrthoDB" id="1902587at2759"/>
<dbReference type="AlphaFoldDB" id="A0A1Y2FRG0"/>
<dbReference type="OMA" id="KPASCEI"/>
<evidence type="ECO:0000313" key="9">
    <source>
        <dbReference type="Proteomes" id="UP000193685"/>
    </source>
</evidence>
<accession>A0A1Y2FRG0</accession>